<dbReference type="InterPro" id="IPR023398">
    <property type="entry name" value="TIF_eIF4e-like"/>
</dbReference>
<feature type="region of interest" description="Disordered" evidence="6">
    <location>
        <begin position="1"/>
        <end position="23"/>
    </location>
</feature>
<evidence type="ECO:0000256" key="3">
    <source>
        <dbReference type="ARBA" id="ARBA00022884"/>
    </source>
</evidence>
<evidence type="ECO:0000256" key="6">
    <source>
        <dbReference type="SAM" id="MobiDB-lite"/>
    </source>
</evidence>
<accession>A0A9P8A0W0</accession>
<protein>
    <recommendedName>
        <fullName evidence="9">Eukaryotic translation initiation factor 4E</fullName>
    </recommendedName>
</protein>
<dbReference type="PANTHER" id="PTHR11960">
    <property type="entry name" value="EUKARYOTIC TRANSLATION INITIATION FACTOR 4E RELATED"/>
    <property type="match status" value="1"/>
</dbReference>
<reference evidence="7" key="1">
    <citation type="submission" date="2021-07" db="EMBL/GenBank/DDBJ databases">
        <title>Draft genome of Mortierella alpina, strain LL118, isolated from an aspen leaf litter sample.</title>
        <authorList>
            <person name="Yang S."/>
            <person name="Vinatzer B.A."/>
        </authorList>
    </citation>
    <scope>NUCLEOTIDE SEQUENCE</scope>
    <source>
        <strain evidence="7">LL118</strain>
    </source>
</reference>
<evidence type="ECO:0000256" key="2">
    <source>
        <dbReference type="ARBA" id="ARBA00022845"/>
    </source>
</evidence>
<evidence type="ECO:0000256" key="1">
    <source>
        <dbReference type="ARBA" id="ARBA00022540"/>
    </source>
</evidence>
<keyword evidence="1 5" id="KW-0396">Initiation factor</keyword>
<evidence type="ECO:0000256" key="4">
    <source>
        <dbReference type="ARBA" id="ARBA00022917"/>
    </source>
</evidence>
<gene>
    <name evidence="7" type="ORF">KVV02_008192</name>
</gene>
<dbReference type="GO" id="GO:0006417">
    <property type="term" value="P:regulation of translation"/>
    <property type="evidence" value="ECO:0007669"/>
    <property type="project" value="UniProtKB-KW"/>
</dbReference>
<comment type="similarity">
    <text evidence="5">Belongs to the eukaryotic initiation factor 4E family.</text>
</comment>
<keyword evidence="2" id="KW-0810">Translation regulation</keyword>
<evidence type="ECO:0000256" key="5">
    <source>
        <dbReference type="RuleBase" id="RU004374"/>
    </source>
</evidence>
<dbReference type="AlphaFoldDB" id="A0A9P8A0W0"/>
<dbReference type="Pfam" id="PF01652">
    <property type="entry name" value="IF4E"/>
    <property type="match status" value="1"/>
</dbReference>
<dbReference type="PANTHER" id="PTHR11960:SF66">
    <property type="entry name" value="EUKARYOTIC TRANSLATION INITIATION FACTOR 4E TYPE 3"/>
    <property type="match status" value="1"/>
</dbReference>
<sequence>MALASSPRATDNVDSKSSAGSESGSTAVAAVPIPLRNEWVFWHDKFVANATPAEYTENLKEIADVKTVQSFWSVYNNITGPERLTLRCSLHFIHKGVKPLWEDPKNEHGGAWNFRTAKGDTAFVWRELLMALIGEQFEDTISKDDQIFGLSVSARWNSDIFQIWNMDSSLKENSTVMDKVSEILKGVQIQSPFYKAHKDHDHFKM</sequence>
<dbReference type="Gene3D" id="3.30.760.10">
    <property type="entry name" value="RNA Cap, Translation Initiation Factor Eif4e"/>
    <property type="match status" value="1"/>
</dbReference>
<name>A0A9P8A0W0_MORAP</name>
<dbReference type="GO" id="GO:0000340">
    <property type="term" value="F:RNA 7-methylguanosine cap binding"/>
    <property type="evidence" value="ECO:0007669"/>
    <property type="project" value="TreeGrafter"/>
</dbReference>
<keyword evidence="3 5" id="KW-0694">RNA-binding</keyword>
<evidence type="ECO:0008006" key="9">
    <source>
        <dbReference type="Google" id="ProtNLM"/>
    </source>
</evidence>
<comment type="caution">
    <text evidence="7">The sequence shown here is derived from an EMBL/GenBank/DDBJ whole genome shotgun (WGS) entry which is preliminary data.</text>
</comment>
<dbReference type="SUPFAM" id="SSF55418">
    <property type="entry name" value="eIF4e-like"/>
    <property type="match status" value="1"/>
</dbReference>
<evidence type="ECO:0000313" key="8">
    <source>
        <dbReference type="Proteomes" id="UP000717515"/>
    </source>
</evidence>
<dbReference type="GO" id="GO:0016281">
    <property type="term" value="C:eukaryotic translation initiation factor 4F complex"/>
    <property type="evidence" value="ECO:0007669"/>
    <property type="project" value="TreeGrafter"/>
</dbReference>
<dbReference type="InterPro" id="IPR001040">
    <property type="entry name" value="TIF_eIF_4E"/>
</dbReference>
<organism evidence="7 8">
    <name type="scientific">Mortierella alpina</name>
    <name type="common">Oleaginous fungus</name>
    <name type="synonym">Mortierella renispora</name>
    <dbReference type="NCBI Taxonomy" id="64518"/>
    <lineage>
        <taxon>Eukaryota</taxon>
        <taxon>Fungi</taxon>
        <taxon>Fungi incertae sedis</taxon>
        <taxon>Mucoromycota</taxon>
        <taxon>Mortierellomycotina</taxon>
        <taxon>Mortierellomycetes</taxon>
        <taxon>Mortierellales</taxon>
        <taxon>Mortierellaceae</taxon>
        <taxon>Mortierella</taxon>
    </lineage>
</organism>
<proteinExistence type="inferred from homology"/>
<evidence type="ECO:0000313" key="7">
    <source>
        <dbReference type="EMBL" id="KAG9321889.1"/>
    </source>
</evidence>
<dbReference type="GO" id="GO:0003743">
    <property type="term" value="F:translation initiation factor activity"/>
    <property type="evidence" value="ECO:0007669"/>
    <property type="project" value="UniProtKB-KW"/>
</dbReference>
<dbReference type="EMBL" id="JAIFTL010000177">
    <property type="protein sequence ID" value="KAG9321889.1"/>
    <property type="molecule type" value="Genomic_DNA"/>
</dbReference>
<keyword evidence="4 5" id="KW-0648">Protein biosynthesis</keyword>
<dbReference type="Proteomes" id="UP000717515">
    <property type="component" value="Unassembled WGS sequence"/>
</dbReference>